<accession>A0AAV6VRU4</accession>
<sequence length="106" mass="11820">MILKPTEYPVKCASGLLLSQMHECELPCVVSCHSNKPSSSTQDSFLAVASMTEETIKMGLQVTLVKMQRSFAVASTDDHKDREIKMDREDTRKHLGVSGQPYLYIA</sequence>
<evidence type="ECO:0000313" key="2">
    <source>
        <dbReference type="Proteomes" id="UP000827092"/>
    </source>
</evidence>
<proteinExistence type="predicted"/>
<dbReference type="Proteomes" id="UP000827092">
    <property type="component" value="Unassembled WGS sequence"/>
</dbReference>
<organism evidence="1 2">
    <name type="scientific">Oedothorax gibbosus</name>
    <dbReference type="NCBI Taxonomy" id="931172"/>
    <lineage>
        <taxon>Eukaryota</taxon>
        <taxon>Metazoa</taxon>
        <taxon>Ecdysozoa</taxon>
        <taxon>Arthropoda</taxon>
        <taxon>Chelicerata</taxon>
        <taxon>Arachnida</taxon>
        <taxon>Araneae</taxon>
        <taxon>Araneomorphae</taxon>
        <taxon>Entelegynae</taxon>
        <taxon>Araneoidea</taxon>
        <taxon>Linyphiidae</taxon>
        <taxon>Erigoninae</taxon>
        <taxon>Oedothorax</taxon>
    </lineage>
</organism>
<dbReference type="AlphaFoldDB" id="A0AAV6VRU4"/>
<protein>
    <submittedName>
        <fullName evidence="1">Uncharacterized protein</fullName>
    </submittedName>
</protein>
<dbReference type="EMBL" id="JAFNEN010000028">
    <property type="protein sequence ID" value="KAG8199350.1"/>
    <property type="molecule type" value="Genomic_DNA"/>
</dbReference>
<evidence type="ECO:0000313" key="1">
    <source>
        <dbReference type="EMBL" id="KAG8199350.1"/>
    </source>
</evidence>
<comment type="caution">
    <text evidence="1">The sequence shown here is derived from an EMBL/GenBank/DDBJ whole genome shotgun (WGS) entry which is preliminary data.</text>
</comment>
<name>A0AAV6VRU4_9ARAC</name>
<reference evidence="1 2" key="1">
    <citation type="journal article" date="2022" name="Nat. Ecol. Evol.">
        <title>A masculinizing supergene underlies an exaggerated male reproductive morph in a spider.</title>
        <authorList>
            <person name="Hendrickx F."/>
            <person name="De Corte Z."/>
            <person name="Sonet G."/>
            <person name="Van Belleghem S.M."/>
            <person name="Kostlbacher S."/>
            <person name="Vangestel C."/>
        </authorList>
    </citation>
    <scope>NUCLEOTIDE SEQUENCE [LARGE SCALE GENOMIC DNA]</scope>
    <source>
        <strain evidence="1">W744_W776</strain>
    </source>
</reference>
<gene>
    <name evidence="1" type="ORF">JTE90_011815</name>
</gene>
<keyword evidence="2" id="KW-1185">Reference proteome</keyword>